<dbReference type="EMBL" id="CAJOBB010020617">
    <property type="protein sequence ID" value="CAF4369058.1"/>
    <property type="molecule type" value="Genomic_DNA"/>
</dbReference>
<keyword evidence="3" id="KW-0440">LIM domain</keyword>
<feature type="compositionally biased region" description="Polar residues" evidence="4">
    <location>
        <begin position="86"/>
        <end position="98"/>
    </location>
</feature>
<feature type="domain" description="LIM zinc-binding" evidence="5">
    <location>
        <begin position="5"/>
        <end position="39"/>
    </location>
</feature>
<reference evidence="6" key="1">
    <citation type="submission" date="2021-02" db="EMBL/GenBank/DDBJ databases">
        <authorList>
            <person name="Nowell W R."/>
        </authorList>
    </citation>
    <scope>NUCLEOTIDE SEQUENCE</scope>
</reference>
<keyword evidence="2" id="KW-0862">Zinc</keyword>
<evidence type="ECO:0000259" key="5">
    <source>
        <dbReference type="Pfam" id="PF00412"/>
    </source>
</evidence>
<evidence type="ECO:0000256" key="4">
    <source>
        <dbReference type="SAM" id="MobiDB-lite"/>
    </source>
</evidence>
<dbReference type="Gene3D" id="2.10.110.10">
    <property type="entry name" value="Cysteine Rich Protein"/>
    <property type="match status" value="1"/>
</dbReference>
<dbReference type="Proteomes" id="UP000663868">
    <property type="component" value="Unassembled WGS sequence"/>
</dbReference>
<dbReference type="AlphaFoldDB" id="A0A820M6J9"/>
<dbReference type="GO" id="GO:0046872">
    <property type="term" value="F:metal ion binding"/>
    <property type="evidence" value="ECO:0007669"/>
    <property type="project" value="UniProtKB-KW"/>
</dbReference>
<gene>
    <name evidence="6" type="ORF">KXQ929_LOCUS49255</name>
</gene>
<sequence length="204" mass="22185">QNLVQSHELIRRIRAGRIYHAECFVCSKCKRTLQDDDITSLLKTDGATLNDLDCICQTCINPNKSSDETSLLPNGDENKTKDNEISNKINGKASPTTDLQEEKPSINGTTAVNNHTDEQQSMDVDEPPPPPPLPSLSTIKSSVSPAKEHSPPPVTPPPPPPPAKTTGRQSKVRQSTSSNGSKRSPVKSKTTPVSRQKQTTANER</sequence>
<evidence type="ECO:0000313" key="6">
    <source>
        <dbReference type="EMBL" id="CAF4369058.1"/>
    </source>
</evidence>
<keyword evidence="1" id="KW-0479">Metal-binding</keyword>
<feature type="region of interest" description="Disordered" evidence="4">
    <location>
        <begin position="65"/>
        <end position="204"/>
    </location>
</feature>
<feature type="compositionally biased region" description="Polar residues" evidence="4">
    <location>
        <begin position="106"/>
        <end position="122"/>
    </location>
</feature>
<feature type="compositionally biased region" description="Basic and acidic residues" evidence="4">
    <location>
        <begin position="76"/>
        <end position="85"/>
    </location>
</feature>
<comment type="caution">
    <text evidence="6">The sequence shown here is derived from an EMBL/GenBank/DDBJ whole genome shotgun (WGS) entry which is preliminary data.</text>
</comment>
<accession>A0A820M6J9</accession>
<evidence type="ECO:0000256" key="1">
    <source>
        <dbReference type="ARBA" id="ARBA00022723"/>
    </source>
</evidence>
<protein>
    <recommendedName>
        <fullName evidence="5">LIM zinc-binding domain-containing protein</fullName>
    </recommendedName>
</protein>
<proteinExistence type="predicted"/>
<dbReference type="InterPro" id="IPR001781">
    <property type="entry name" value="Znf_LIM"/>
</dbReference>
<organism evidence="6 7">
    <name type="scientific">Adineta steineri</name>
    <dbReference type="NCBI Taxonomy" id="433720"/>
    <lineage>
        <taxon>Eukaryota</taxon>
        <taxon>Metazoa</taxon>
        <taxon>Spiralia</taxon>
        <taxon>Gnathifera</taxon>
        <taxon>Rotifera</taxon>
        <taxon>Eurotatoria</taxon>
        <taxon>Bdelloidea</taxon>
        <taxon>Adinetida</taxon>
        <taxon>Adinetidae</taxon>
        <taxon>Adineta</taxon>
    </lineage>
</organism>
<dbReference type="Pfam" id="PF00412">
    <property type="entry name" value="LIM"/>
    <property type="match status" value="1"/>
</dbReference>
<feature type="non-terminal residue" evidence="6">
    <location>
        <position position="1"/>
    </location>
</feature>
<feature type="non-terminal residue" evidence="6">
    <location>
        <position position="204"/>
    </location>
</feature>
<feature type="compositionally biased region" description="Polar residues" evidence="4">
    <location>
        <begin position="166"/>
        <end position="204"/>
    </location>
</feature>
<evidence type="ECO:0000313" key="7">
    <source>
        <dbReference type="Proteomes" id="UP000663868"/>
    </source>
</evidence>
<name>A0A820M6J9_9BILA</name>
<evidence type="ECO:0000256" key="3">
    <source>
        <dbReference type="ARBA" id="ARBA00023038"/>
    </source>
</evidence>
<evidence type="ECO:0000256" key="2">
    <source>
        <dbReference type="ARBA" id="ARBA00022833"/>
    </source>
</evidence>
<feature type="compositionally biased region" description="Pro residues" evidence="4">
    <location>
        <begin position="151"/>
        <end position="163"/>
    </location>
</feature>